<accession>A0A7V5PR41</accession>
<sequence>MKTSVTHIESDIAYCLEALPKVSRTFAPTIRLLPKGLELPVTVAYLLCRVADTVEDSASLTVEEKKQMLELYAKMFTKERPEFRHRFYEQIGKLPAQTEDEKLVHQLPVILNVFDSFSDSMRHYISKWVAEMSLGMRKYAQSARKRTFTFLKSMKDLDEYTYFVAGTVGYLLTELFSYYSRKITPPIKNKLESLAESFGKGLQLVNIIRDMAVDLKRGQSYIPDDLLNKYRLTRETIFHKENADRAQQLFNELIMTAVNHLDKALDYVLLLPKEEKQIRLFCLLPLFWAMRTLQKIQENTLALLGNEKIKISHHVIRMEYFLAFITMRSNRLTRRHYQKIRSELLLPAG</sequence>
<dbReference type="AlphaFoldDB" id="A0A7V5PR41"/>
<gene>
    <name evidence="1" type="ORF">ENJ89_08390</name>
</gene>
<evidence type="ECO:0000313" key="1">
    <source>
        <dbReference type="EMBL" id="HHJ53195.1"/>
    </source>
</evidence>
<dbReference type="SFLD" id="SFLDG01018">
    <property type="entry name" value="Squalene/Phytoene_Synthase_Lik"/>
    <property type="match status" value="1"/>
</dbReference>
<comment type="caution">
    <text evidence="1">The sequence shown here is derived from an EMBL/GenBank/DDBJ whole genome shotgun (WGS) entry which is preliminary data.</text>
</comment>
<name>A0A7V5PR41_CALAY</name>
<dbReference type="GO" id="GO:0045338">
    <property type="term" value="P:farnesyl diphosphate metabolic process"/>
    <property type="evidence" value="ECO:0007669"/>
    <property type="project" value="InterPro"/>
</dbReference>
<protein>
    <recommendedName>
        <fullName evidence="2">Phytoene/squalene synthase family protein</fullName>
    </recommendedName>
</protein>
<dbReference type="InterPro" id="IPR044844">
    <property type="entry name" value="Trans_IPPS_euk-type"/>
</dbReference>
<dbReference type="InterPro" id="IPR002060">
    <property type="entry name" value="Squ/phyt_synthse"/>
</dbReference>
<reference evidence="1" key="1">
    <citation type="journal article" date="2020" name="mSystems">
        <title>Genome- and Community-Level Interaction Insights into Carbon Utilization and Element Cycling Functions of Hydrothermarchaeota in Hydrothermal Sediment.</title>
        <authorList>
            <person name="Zhou Z."/>
            <person name="Liu Y."/>
            <person name="Xu W."/>
            <person name="Pan J."/>
            <person name="Luo Z.H."/>
            <person name="Li M."/>
        </authorList>
    </citation>
    <scope>NUCLEOTIDE SEQUENCE [LARGE SCALE GENOMIC DNA]</scope>
    <source>
        <strain evidence="1">HyVt-527</strain>
    </source>
</reference>
<dbReference type="Proteomes" id="UP000886124">
    <property type="component" value="Unassembled WGS sequence"/>
</dbReference>
<dbReference type="SFLD" id="SFLDS00005">
    <property type="entry name" value="Isoprenoid_Synthase_Type_I"/>
    <property type="match status" value="1"/>
</dbReference>
<organism evidence="1">
    <name type="scientific">Caldithrix abyssi</name>
    <dbReference type="NCBI Taxonomy" id="187145"/>
    <lineage>
        <taxon>Bacteria</taxon>
        <taxon>Pseudomonadati</taxon>
        <taxon>Calditrichota</taxon>
        <taxon>Calditrichia</taxon>
        <taxon>Calditrichales</taxon>
        <taxon>Calditrichaceae</taxon>
        <taxon>Caldithrix</taxon>
    </lineage>
</organism>
<dbReference type="EMBL" id="DROD01000534">
    <property type="protein sequence ID" value="HHJ53195.1"/>
    <property type="molecule type" value="Genomic_DNA"/>
</dbReference>
<dbReference type="GO" id="GO:0051996">
    <property type="term" value="F:squalene synthase [NAD(P)H] activity"/>
    <property type="evidence" value="ECO:0007669"/>
    <property type="project" value="InterPro"/>
</dbReference>
<proteinExistence type="predicted"/>
<dbReference type="Pfam" id="PF00494">
    <property type="entry name" value="SQS_PSY"/>
    <property type="match status" value="1"/>
</dbReference>
<dbReference type="InterPro" id="IPR008949">
    <property type="entry name" value="Isoprenoid_synthase_dom_sf"/>
</dbReference>
<evidence type="ECO:0008006" key="2">
    <source>
        <dbReference type="Google" id="ProtNLM"/>
    </source>
</evidence>
<dbReference type="PANTHER" id="PTHR11626:SF2">
    <property type="entry name" value="SQUALENE SYNTHASE"/>
    <property type="match status" value="1"/>
</dbReference>
<dbReference type="PANTHER" id="PTHR11626">
    <property type="entry name" value="FARNESYL-DIPHOSPHATE FARNESYLTRANSFERASE"/>
    <property type="match status" value="1"/>
</dbReference>
<dbReference type="SUPFAM" id="SSF48576">
    <property type="entry name" value="Terpenoid synthases"/>
    <property type="match status" value="1"/>
</dbReference>
<dbReference type="Gene3D" id="1.10.600.10">
    <property type="entry name" value="Farnesyl Diphosphate Synthase"/>
    <property type="match status" value="1"/>
</dbReference>